<dbReference type="Proteomes" id="UP001239994">
    <property type="component" value="Unassembled WGS sequence"/>
</dbReference>
<feature type="non-terminal residue" evidence="2">
    <location>
        <position position="1"/>
    </location>
</feature>
<evidence type="ECO:0000313" key="2">
    <source>
        <dbReference type="EMBL" id="KAK1784408.1"/>
    </source>
</evidence>
<reference evidence="2" key="1">
    <citation type="submission" date="2023-03" db="EMBL/GenBank/DDBJ databases">
        <title>Electrophorus voltai genome.</title>
        <authorList>
            <person name="Bian C."/>
        </authorList>
    </citation>
    <scope>NUCLEOTIDE SEQUENCE</scope>
    <source>
        <strain evidence="2">CB-2022</strain>
        <tissue evidence="2">Muscle</tissue>
    </source>
</reference>
<proteinExistence type="predicted"/>
<sequence>MNENLWAPCTRKHKKHTARQCPAPTQSQAGQVPPTRETSLREGERQLPCLSRGSLECPWGDLPPRLWADPFSLAGESAEGKGLRRSCWLHATALFLILVVPLSPPRPRLHSLRPPQENPG</sequence>
<accession>A0AAD8YNF7</accession>
<evidence type="ECO:0000256" key="1">
    <source>
        <dbReference type="SAM" id="MobiDB-lite"/>
    </source>
</evidence>
<organism evidence="2 3">
    <name type="scientific">Electrophorus voltai</name>
    <dbReference type="NCBI Taxonomy" id="2609070"/>
    <lineage>
        <taxon>Eukaryota</taxon>
        <taxon>Metazoa</taxon>
        <taxon>Chordata</taxon>
        <taxon>Craniata</taxon>
        <taxon>Vertebrata</taxon>
        <taxon>Euteleostomi</taxon>
        <taxon>Actinopterygii</taxon>
        <taxon>Neopterygii</taxon>
        <taxon>Teleostei</taxon>
        <taxon>Ostariophysi</taxon>
        <taxon>Gymnotiformes</taxon>
        <taxon>Gymnotoidei</taxon>
        <taxon>Gymnotidae</taxon>
        <taxon>Electrophorus</taxon>
    </lineage>
</organism>
<keyword evidence="3" id="KW-1185">Reference proteome</keyword>
<gene>
    <name evidence="2" type="ORF">P4O66_013940</name>
</gene>
<name>A0AAD8YNF7_9TELE</name>
<evidence type="ECO:0000313" key="3">
    <source>
        <dbReference type="Proteomes" id="UP001239994"/>
    </source>
</evidence>
<dbReference type="EMBL" id="JAROKS010000201">
    <property type="protein sequence ID" value="KAK1784408.1"/>
    <property type="molecule type" value="Genomic_DNA"/>
</dbReference>
<feature type="region of interest" description="Disordered" evidence="1">
    <location>
        <begin position="1"/>
        <end position="44"/>
    </location>
</feature>
<protein>
    <submittedName>
        <fullName evidence="2">Uncharacterized protein</fullName>
    </submittedName>
</protein>
<comment type="caution">
    <text evidence="2">The sequence shown here is derived from an EMBL/GenBank/DDBJ whole genome shotgun (WGS) entry which is preliminary data.</text>
</comment>
<dbReference type="AlphaFoldDB" id="A0AAD8YNF7"/>